<dbReference type="AlphaFoldDB" id="A0A640TAU8"/>
<gene>
    <name evidence="1" type="ORF">Sliba_05850</name>
    <name evidence="2" type="ORF">STRLI_000647</name>
</gene>
<dbReference type="Proteomes" id="UP000429552">
    <property type="component" value="Unassembled WGS sequence"/>
</dbReference>
<evidence type="ECO:0000313" key="4">
    <source>
        <dbReference type="Proteomes" id="UP001210609"/>
    </source>
</evidence>
<dbReference type="EMBL" id="BLIP01000001">
    <property type="protein sequence ID" value="GFE20132.1"/>
    <property type="molecule type" value="Genomic_DNA"/>
</dbReference>
<reference evidence="1 3" key="1">
    <citation type="submission" date="2019-12" db="EMBL/GenBank/DDBJ databases">
        <title>Whole genome shotgun sequence of Streptomyces libani subsp. libani NBRC 13452.</title>
        <authorList>
            <person name="Ichikawa N."/>
            <person name="Kimura A."/>
            <person name="Kitahashi Y."/>
            <person name="Komaki H."/>
            <person name="Tamura T."/>
        </authorList>
    </citation>
    <scope>NUCLEOTIDE SEQUENCE [LARGE SCALE GENOMIC DNA]</scope>
    <source>
        <strain evidence="1 3">NBRC 13452</strain>
    </source>
</reference>
<sequence>MTAKTMHQTEASLRTALTALADRYQQIADRATTDVGKLRAMQIRQAGNDIRHTLAIGRIPAYLMRSAELDALTQTEPAELADEPPAQ</sequence>
<evidence type="ECO:0000313" key="3">
    <source>
        <dbReference type="Proteomes" id="UP000429552"/>
    </source>
</evidence>
<dbReference type="RefSeq" id="WP_159484197.1">
    <property type="nucleotide sequence ID" value="NZ_BLIP01000001.1"/>
</dbReference>
<name>A0A640TAU8_STRNI</name>
<reference evidence="2 4" key="2">
    <citation type="submission" date="2022-12" db="EMBL/GenBank/DDBJ databases">
        <authorList>
            <person name="Ruckert C."/>
            <person name="Busche T."/>
            <person name="Kalinowski J."/>
            <person name="Wittmann C."/>
        </authorList>
    </citation>
    <scope>NUCLEOTIDE SEQUENCE [LARGE SCALE GENOMIC DNA]</scope>
    <source>
        <strain evidence="2 4">DSM 40555</strain>
    </source>
</reference>
<accession>A0A640TAU8</accession>
<organism evidence="1 3">
    <name type="scientific">Streptomyces nigrescens</name>
    <dbReference type="NCBI Taxonomy" id="1920"/>
    <lineage>
        <taxon>Bacteria</taxon>
        <taxon>Bacillati</taxon>
        <taxon>Actinomycetota</taxon>
        <taxon>Actinomycetes</taxon>
        <taxon>Kitasatosporales</taxon>
        <taxon>Streptomycetaceae</taxon>
        <taxon>Streptomyces</taxon>
    </lineage>
</organism>
<keyword evidence="4" id="KW-1185">Reference proteome</keyword>
<dbReference type="EMBL" id="CP114202">
    <property type="protein sequence ID" value="WAT94974.1"/>
    <property type="molecule type" value="Genomic_DNA"/>
</dbReference>
<proteinExistence type="predicted"/>
<evidence type="ECO:0000313" key="2">
    <source>
        <dbReference type="EMBL" id="WAT94974.1"/>
    </source>
</evidence>
<dbReference type="Proteomes" id="UP001210609">
    <property type="component" value="Chromosome"/>
</dbReference>
<protein>
    <submittedName>
        <fullName evidence="1">Uncharacterized protein</fullName>
    </submittedName>
</protein>
<evidence type="ECO:0000313" key="1">
    <source>
        <dbReference type="EMBL" id="GFE20132.1"/>
    </source>
</evidence>